<reference evidence="3 4" key="1">
    <citation type="submission" date="2018-08" db="EMBL/GenBank/DDBJ databases">
        <title>Complete genome of the Arcobacter suis type strain LMG 26152.</title>
        <authorList>
            <person name="Miller W.G."/>
            <person name="Yee E."/>
            <person name="Bono J.L."/>
        </authorList>
    </citation>
    <scope>NUCLEOTIDE SEQUENCE [LARGE SCALE GENOMIC DNA]</scope>
    <source>
        <strain evidence="3 4">CECT 7833</strain>
    </source>
</reference>
<gene>
    <name evidence="3" type="ORF">ASUIS_1709</name>
</gene>
<accession>A0AAD0SRQ2</accession>
<evidence type="ECO:0000313" key="4">
    <source>
        <dbReference type="Proteomes" id="UP000263040"/>
    </source>
</evidence>
<proteinExistence type="predicted"/>
<dbReference type="InterPro" id="IPR019734">
    <property type="entry name" value="TPR_rpt"/>
</dbReference>
<dbReference type="InterPro" id="IPR011990">
    <property type="entry name" value="TPR-like_helical_dom_sf"/>
</dbReference>
<sequence length="438" mass="51851">MPSYTKSLVLCLLLFFFNGCSNKTLDLENKEPIKIKFVEVKTKSFELENQYIILALESENQRLYYDARELYIRLFEQTNNYEYLLKHLAISTQIKDYKIVKEYASKYYINNIKQEEIILRLYTFALFKLGDQKEALLNAQKLTNLFQNDVNYELLGTIYLQQKDYLKAYELFEKAFALNKSANTFLNLTNIQYFNLSQKEEAISKIEQYIKENGHDFNLSMQLLAFYEKEQKTEKIIPLLKEMYSEYKKNNELLMFNKTKILLIKYIAKDNVGMAIDFLEQNKEEDEILLNLYKITNQPLKAYNLLGSLYANSDNLEYLGQQAIIEFEMAEDKRKVLNSVIAKFEKVIEHIDNHIYENYLAYILIDFNINVSKGVTLVKKALKEEPNNLAYIDTLAWGQYKLKNCQEANKQMKRVVDEVGLNDEEIKLHWEKIKECKK</sequence>
<feature type="signal peptide" evidence="2">
    <location>
        <begin position="1"/>
        <end position="22"/>
    </location>
</feature>
<name>A0AAD0SRQ2_9BACT</name>
<organism evidence="3 4">
    <name type="scientific">Arcobacter suis CECT 7833</name>
    <dbReference type="NCBI Taxonomy" id="663365"/>
    <lineage>
        <taxon>Bacteria</taxon>
        <taxon>Pseudomonadati</taxon>
        <taxon>Campylobacterota</taxon>
        <taxon>Epsilonproteobacteria</taxon>
        <taxon>Campylobacterales</taxon>
        <taxon>Arcobacteraceae</taxon>
        <taxon>Arcobacter</taxon>
    </lineage>
</organism>
<dbReference type="AlphaFoldDB" id="A0AAD0SRQ2"/>
<dbReference type="PROSITE" id="PS50005">
    <property type="entry name" value="TPR"/>
    <property type="match status" value="1"/>
</dbReference>
<evidence type="ECO:0000313" key="3">
    <source>
        <dbReference type="EMBL" id="AXX90187.1"/>
    </source>
</evidence>
<dbReference type="KEGG" id="asui:ASUIS_1709"/>
<keyword evidence="4" id="KW-1185">Reference proteome</keyword>
<keyword evidence="2" id="KW-0732">Signal</keyword>
<dbReference type="EMBL" id="CP032100">
    <property type="protein sequence ID" value="AXX90187.1"/>
    <property type="molecule type" value="Genomic_DNA"/>
</dbReference>
<evidence type="ECO:0000256" key="2">
    <source>
        <dbReference type="SAM" id="SignalP"/>
    </source>
</evidence>
<dbReference type="Gene3D" id="1.25.40.10">
    <property type="entry name" value="Tetratricopeptide repeat domain"/>
    <property type="match status" value="2"/>
</dbReference>
<dbReference type="SUPFAM" id="SSF48452">
    <property type="entry name" value="TPR-like"/>
    <property type="match status" value="2"/>
</dbReference>
<protein>
    <submittedName>
        <fullName evidence="3">Tetratricopeptide repeat protein</fullName>
    </submittedName>
</protein>
<feature type="repeat" description="TPR" evidence="1">
    <location>
        <begin position="149"/>
        <end position="182"/>
    </location>
</feature>
<dbReference type="Proteomes" id="UP000263040">
    <property type="component" value="Chromosome"/>
</dbReference>
<keyword evidence="1" id="KW-0802">TPR repeat</keyword>
<evidence type="ECO:0000256" key="1">
    <source>
        <dbReference type="PROSITE-ProRule" id="PRU00339"/>
    </source>
</evidence>
<feature type="chain" id="PRO_5041997336" evidence="2">
    <location>
        <begin position="23"/>
        <end position="438"/>
    </location>
</feature>